<evidence type="ECO:0000256" key="1">
    <source>
        <dbReference type="SAM" id="MobiDB-lite"/>
    </source>
</evidence>
<evidence type="ECO:0000313" key="2">
    <source>
        <dbReference type="EMBL" id="KAF2175717.1"/>
    </source>
</evidence>
<evidence type="ECO:0000313" key="3">
    <source>
        <dbReference type="Proteomes" id="UP000800200"/>
    </source>
</evidence>
<protein>
    <submittedName>
        <fullName evidence="2">Uncharacterized protein</fullName>
    </submittedName>
</protein>
<accession>A0A6A6D8H1</accession>
<feature type="compositionally biased region" description="Low complexity" evidence="1">
    <location>
        <begin position="85"/>
        <end position="102"/>
    </location>
</feature>
<dbReference type="EMBL" id="ML994726">
    <property type="protein sequence ID" value="KAF2175717.1"/>
    <property type="molecule type" value="Genomic_DNA"/>
</dbReference>
<organism evidence="2 3">
    <name type="scientific">Zopfia rhizophila CBS 207.26</name>
    <dbReference type="NCBI Taxonomy" id="1314779"/>
    <lineage>
        <taxon>Eukaryota</taxon>
        <taxon>Fungi</taxon>
        <taxon>Dikarya</taxon>
        <taxon>Ascomycota</taxon>
        <taxon>Pezizomycotina</taxon>
        <taxon>Dothideomycetes</taxon>
        <taxon>Dothideomycetes incertae sedis</taxon>
        <taxon>Zopfiaceae</taxon>
        <taxon>Zopfia</taxon>
    </lineage>
</organism>
<feature type="region of interest" description="Disordered" evidence="1">
    <location>
        <begin position="75"/>
        <end position="102"/>
    </location>
</feature>
<sequence length="203" mass="22266">MSGIEPAERGELEALFKHKPKGVPGRHLPEISLNDIINRSEKTVFTKTNTRTSIPSDLSLALFLKNRDHICAQLRNSPKRTTGTTTSPMQSSSVASPTSTNSNVTMTAWDRTLPSLLCFSLILFSNSLHLRPSSLLRCTFRPSWSITTGRRCFSTERNSSSCEGVSIRLLQVQGCAVADHEEGDEEVELAIGSGIGSDEPFEK</sequence>
<reference evidence="2" key="1">
    <citation type="journal article" date="2020" name="Stud. Mycol.">
        <title>101 Dothideomycetes genomes: a test case for predicting lifestyles and emergence of pathogens.</title>
        <authorList>
            <person name="Haridas S."/>
            <person name="Albert R."/>
            <person name="Binder M."/>
            <person name="Bloem J."/>
            <person name="Labutti K."/>
            <person name="Salamov A."/>
            <person name="Andreopoulos B."/>
            <person name="Baker S."/>
            <person name="Barry K."/>
            <person name="Bills G."/>
            <person name="Bluhm B."/>
            <person name="Cannon C."/>
            <person name="Castanera R."/>
            <person name="Culley D."/>
            <person name="Daum C."/>
            <person name="Ezra D."/>
            <person name="Gonzalez J."/>
            <person name="Henrissat B."/>
            <person name="Kuo A."/>
            <person name="Liang C."/>
            <person name="Lipzen A."/>
            <person name="Lutzoni F."/>
            <person name="Magnuson J."/>
            <person name="Mondo S."/>
            <person name="Nolan M."/>
            <person name="Ohm R."/>
            <person name="Pangilinan J."/>
            <person name="Park H.-J."/>
            <person name="Ramirez L."/>
            <person name="Alfaro M."/>
            <person name="Sun H."/>
            <person name="Tritt A."/>
            <person name="Yoshinaga Y."/>
            <person name="Zwiers L.-H."/>
            <person name="Turgeon B."/>
            <person name="Goodwin S."/>
            <person name="Spatafora J."/>
            <person name="Crous P."/>
            <person name="Grigoriev I."/>
        </authorList>
    </citation>
    <scope>NUCLEOTIDE SEQUENCE</scope>
    <source>
        <strain evidence="2">CBS 207.26</strain>
    </source>
</reference>
<name>A0A6A6D8H1_9PEZI</name>
<keyword evidence="3" id="KW-1185">Reference proteome</keyword>
<proteinExistence type="predicted"/>
<gene>
    <name evidence="2" type="ORF">K469DRAFT_683488</name>
</gene>
<dbReference type="OrthoDB" id="3796041at2759"/>
<feature type="compositionally biased region" description="Polar residues" evidence="1">
    <location>
        <begin position="75"/>
        <end position="84"/>
    </location>
</feature>
<dbReference type="Proteomes" id="UP000800200">
    <property type="component" value="Unassembled WGS sequence"/>
</dbReference>
<dbReference type="AlphaFoldDB" id="A0A6A6D8H1"/>